<evidence type="ECO:0000313" key="8">
    <source>
        <dbReference type="EMBL" id="GJN11936.1"/>
    </source>
</evidence>
<proteinExistence type="predicted"/>
<feature type="compositionally biased region" description="Pro residues" evidence="6">
    <location>
        <begin position="191"/>
        <end position="273"/>
    </location>
</feature>
<keyword evidence="3" id="KW-0732">Signal</keyword>
<keyword evidence="2" id="KW-0812">Transmembrane</keyword>
<feature type="compositionally biased region" description="Basic and acidic residues" evidence="6">
    <location>
        <begin position="123"/>
        <end position="135"/>
    </location>
</feature>
<dbReference type="GO" id="GO:0045010">
    <property type="term" value="P:actin nucleation"/>
    <property type="evidence" value="ECO:0007669"/>
    <property type="project" value="InterPro"/>
</dbReference>
<dbReference type="PROSITE" id="PS51444">
    <property type="entry name" value="FH2"/>
    <property type="match status" value="1"/>
</dbReference>
<reference evidence="8" key="1">
    <citation type="journal article" date="2018" name="DNA Res.">
        <title>Multiple hybrid de novo genome assembly of finger millet, an orphan allotetraploid crop.</title>
        <authorList>
            <person name="Hatakeyama M."/>
            <person name="Aluri S."/>
            <person name="Balachadran M.T."/>
            <person name="Sivarajan S.R."/>
            <person name="Patrignani A."/>
            <person name="Gruter S."/>
            <person name="Poveda L."/>
            <person name="Shimizu-Inatsugi R."/>
            <person name="Baeten J."/>
            <person name="Francoijs K.J."/>
            <person name="Nataraja K.N."/>
            <person name="Reddy Y.A.N."/>
            <person name="Phadnis S."/>
            <person name="Ravikumar R.L."/>
            <person name="Schlapbach R."/>
            <person name="Sreeman S.M."/>
            <person name="Shimizu K.K."/>
        </authorList>
    </citation>
    <scope>NUCLEOTIDE SEQUENCE</scope>
</reference>
<dbReference type="EMBL" id="BQKI01000021">
    <property type="protein sequence ID" value="GJN11936.1"/>
    <property type="molecule type" value="Genomic_DNA"/>
</dbReference>
<keyword evidence="4" id="KW-1133">Transmembrane helix</keyword>
<gene>
    <name evidence="8" type="primary">ga30174</name>
    <name evidence="8" type="ORF">PR202_ga30174</name>
</gene>
<dbReference type="PANTHER" id="PTHR23213:SF386">
    <property type="entry name" value="FORMIN-LIKE PROTEIN 18"/>
    <property type="match status" value="1"/>
</dbReference>
<dbReference type="PROSITE" id="PS51257">
    <property type="entry name" value="PROKAR_LIPOPROTEIN"/>
    <property type="match status" value="1"/>
</dbReference>
<evidence type="ECO:0000313" key="9">
    <source>
        <dbReference type="Proteomes" id="UP001054889"/>
    </source>
</evidence>
<comment type="caution">
    <text evidence="8">The sequence shown here is derived from an EMBL/GenBank/DDBJ whole genome shotgun (WGS) entry which is preliminary data.</text>
</comment>
<feature type="region of interest" description="Disordered" evidence="6">
    <location>
        <begin position="104"/>
        <end position="135"/>
    </location>
</feature>
<keyword evidence="9" id="KW-1185">Reference proteome</keyword>
<dbReference type="PANTHER" id="PTHR23213">
    <property type="entry name" value="FORMIN-RELATED"/>
    <property type="match status" value="1"/>
</dbReference>
<dbReference type="GO" id="GO:0051015">
    <property type="term" value="F:actin filament binding"/>
    <property type="evidence" value="ECO:0007669"/>
    <property type="project" value="InterPro"/>
</dbReference>
<evidence type="ECO:0000256" key="3">
    <source>
        <dbReference type="ARBA" id="ARBA00022729"/>
    </source>
</evidence>
<dbReference type="AlphaFoldDB" id="A0AAV5DP05"/>
<accession>A0AAV5DP05</accession>
<feature type="compositionally biased region" description="Low complexity" evidence="6">
    <location>
        <begin position="104"/>
        <end position="120"/>
    </location>
</feature>
<feature type="region of interest" description="Disordered" evidence="6">
    <location>
        <begin position="187"/>
        <end position="291"/>
    </location>
</feature>
<evidence type="ECO:0000256" key="5">
    <source>
        <dbReference type="ARBA" id="ARBA00023136"/>
    </source>
</evidence>
<reference evidence="8" key="2">
    <citation type="submission" date="2021-12" db="EMBL/GenBank/DDBJ databases">
        <title>Resequencing data analysis of finger millet.</title>
        <authorList>
            <person name="Hatakeyama M."/>
            <person name="Aluri S."/>
            <person name="Balachadran M.T."/>
            <person name="Sivarajan S.R."/>
            <person name="Poveda L."/>
            <person name="Shimizu-Inatsugi R."/>
            <person name="Schlapbach R."/>
            <person name="Sreeman S.M."/>
            <person name="Shimizu K.K."/>
        </authorList>
    </citation>
    <scope>NUCLEOTIDE SEQUENCE</scope>
</reference>
<sequence length="318" mass="33035">MKNTAKQEKPKSKSKDSSLATVIAGLSVACLALVALICLCCCACRGNNNAESLYDRRRDDTALLSLNLSDLSGATSIHALFPHSAGSSRKSCVTPIDVNRLGALSHSSSQSQNNESSLPSRVGQREMSMRSEFERRSNVQAMKLSSHEITTIAGHPVSSAHFLSGKAASAVPFSASDGTLCTSSCWSLTTSPPPPPPFPKPSIAAPAPPPAMKPAPAPPMKLAPSQPGPPSPPAPRVPAGPGPPPPPQVRAGAGPPPPAMPGPPKARGPPPFKKPGNVVGSQAADSNKTKLKPFFWDKVNANADQAMVWDQIKAGSFQ</sequence>
<keyword evidence="5" id="KW-0472">Membrane</keyword>
<protein>
    <recommendedName>
        <fullName evidence="7">FH2 domain-containing protein</fullName>
    </recommendedName>
</protein>
<dbReference type="InterPro" id="IPR027643">
    <property type="entry name" value="Formin-like_plant"/>
</dbReference>
<organism evidence="8 9">
    <name type="scientific">Eleusine coracana subsp. coracana</name>
    <dbReference type="NCBI Taxonomy" id="191504"/>
    <lineage>
        <taxon>Eukaryota</taxon>
        <taxon>Viridiplantae</taxon>
        <taxon>Streptophyta</taxon>
        <taxon>Embryophyta</taxon>
        <taxon>Tracheophyta</taxon>
        <taxon>Spermatophyta</taxon>
        <taxon>Magnoliopsida</taxon>
        <taxon>Liliopsida</taxon>
        <taxon>Poales</taxon>
        <taxon>Poaceae</taxon>
        <taxon>PACMAD clade</taxon>
        <taxon>Chloridoideae</taxon>
        <taxon>Cynodonteae</taxon>
        <taxon>Eleusininae</taxon>
        <taxon>Eleusine</taxon>
    </lineage>
</organism>
<evidence type="ECO:0000256" key="1">
    <source>
        <dbReference type="ARBA" id="ARBA00004167"/>
    </source>
</evidence>
<dbReference type="GO" id="GO:0016020">
    <property type="term" value="C:membrane"/>
    <property type="evidence" value="ECO:0007669"/>
    <property type="project" value="UniProtKB-SubCell"/>
</dbReference>
<evidence type="ECO:0000256" key="4">
    <source>
        <dbReference type="ARBA" id="ARBA00022989"/>
    </source>
</evidence>
<evidence type="ECO:0000256" key="6">
    <source>
        <dbReference type="SAM" id="MobiDB-lite"/>
    </source>
</evidence>
<evidence type="ECO:0000256" key="2">
    <source>
        <dbReference type="ARBA" id="ARBA00022692"/>
    </source>
</evidence>
<evidence type="ECO:0000259" key="7">
    <source>
        <dbReference type="PROSITE" id="PS51444"/>
    </source>
</evidence>
<name>A0AAV5DP05_ELECO</name>
<dbReference type="Proteomes" id="UP001054889">
    <property type="component" value="Unassembled WGS sequence"/>
</dbReference>
<comment type="subcellular location">
    <subcellularLocation>
        <location evidence="1">Membrane</location>
        <topology evidence="1">Single-pass membrane protein</topology>
    </subcellularLocation>
</comment>
<feature type="domain" description="FH2" evidence="7">
    <location>
        <begin position="281"/>
        <end position="318"/>
    </location>
</feature>
<dbReference type="InterPro" id="IPR015425">
    <property type="entry name" value="FH2_Formin"/>
</dbReference>